<evidence type="ECO:0008006" key="5">
    <source>
        <dbReference type="Google" id="ProtNLM"/>
    </source>
</evidence>
<accession>A0A0C2WA36</accession>
<feature type="coiled-coil region" evidence="1">
    <location>
        <begin position="49"/>
        <end position="76"/>
    </location>
</feature>
<dbReference type="OrthoDB" id="2269034at2759"/>
<dbReference type="STRING" id="933852.A0A0C2WA36"/>
<dbReference type="SUPFAM" id="SSF52047">
    <property type="entry name" value="RNI-like"/>
    <property type="match status" value="1"/>
</dbReference>
<dbReference type="Proteomes" id="UP000054097">
    <property type="component" value="Unassembled WGS sequence"/>
</dbReference>
<keyword evidence="4" id="KW-1185">Reference proteome</keyword>
<dbReference type="AlphaFoldDB" id="A0A0C2WA36"/>
<dbReference type="HOGENOM" id="CLU_032935_2_0_1"/>
<feature type="compositionally biased region" description="Polar residues" evidence="2">
    <location>
        <begin position="1"/>
        <end position="12"/>
    </location>
</feature>
<sequence length="535" mass="60638">MSALSTETNTQAHLPVPSFPDPNAQQNRVPGNKEMATLRRISEYNARAIRMFDEEIEQHQKTYNTLRNRYLKQQLELEVTQSELNRIQEFISASEAQRAVHELEQRDLLALMHPVRRCPDEVLREIFEYIICETTFGEKPLKQSFHLSSICQKWRAVAIRMPLLWTKVEFSLLKSPDALKHQQQTIISRIKGLAAKIHILTIGHHSGEQLEACGLKMFPFIGNLVLTLSNPEGTRTLLQSISPLQAGRVRNIRIQSQSTLNTPRNLDQPWFLGSNLLGQFPGLASAEIVLMPTAIFQLTNANATLTELVIANIERVSIVTILYYCPRLDTLRICNTTIEDFWTPIVATSLRYLELNTIQGDSWMAHTSLPTLDTLVLRINSTPASLAFIASNRSIKKLICRNALSEIVNIAPQLIELHVPPPLYALCISSVTSPSQVALPSLRDLFVNINPSKYKMTVGEFDTLVRVRCLPFGHPKSLARPSSLSLSSLTFVLPWTWSPQPQKWQQSQLYMDSTRSEITHLLYPGSHLRLTWPNL</sequence>
<protein>
    <recommendedName>
        <fullName evidence="5">F-box domain-containing protein</fullName>
    </recommendedName>
</protein>
<reference evidence="3 4" key="1">
    <citation type="submission" date="2014-04" db="EMBL/GenBank/DDBJ databases">
        <authorList>
            <consortium name="DOE Joint Genome Institute"/>
            <person name="Kuo A."/>
            <person name="Zuccaro A."/>
            <person name="Kohler A."/>
            <person name="Nagy L.G."/>
            <person name="Floudas D."/>
            <person name="Copeland A."/>
            <person name="Barry K.W."/>
            <person name="Cichocki N."/>
            <person name="Veneault-Fourrey C."/>
            <person name="LaButti K."/>
            <person name="Lindquist E.A."/>
            <person name="Lipzen A."/>
            <person name="Lundell T."/>
            <person name="Morin E."/>
            <person name="Murat C."/>
            <person name="Sun H."/>
            <person name="Tunlid A."/>
            <person name="Henrissat B."/>
            <person name="Grigoriev I.V."/>
            <person name="Hibbett D.S."/>
            <person name="Martin F."/>
            <person name="Nordberg H.P."/>
            <person name="Cantor M.N."/>
            <person name="Hua S.X."/>
        </authorList>
    </citation>
    <scope>NUCLEOTIDE SEQUENCE [LARGE SCALE GENOMIC DNA]</scope>
    <source>
        <strain evidence="3 4">MAFF 305830</strain>
    </source>
</reference>
<evidence type="ECO:0000313" key="4">
    <source>
        <dbReference type="Proteomes" id="UP000054097"/>
    </source>
</evidence>
<evidence type="ECO:0000256" key="1">
    <source>
        <dbReference type="SAM" id="Coils"/>
    </source>
</evidence>
<gene>
    <name evidence="3" type="ORF">M408DRAFT_264186</name>
</gene>
<feature type="region of interest" description="Disordered" evidence="2">
    <location>
        <begin position="1"/>
        <end position="32"/>
    </location>
</feature>
<keyword evidence="1" id="KW-0175">Coiled coil</keyword>
<organism evidence="3 4">
    <name type="scientific">Serendipita vermifera MAFF 305830</name>
    <dbReference type="NCBI Taxonomy" id="933852"/>
    <lineage>
        <taxon>Eukaryota</taxon>
        <taxon>Fungi</taxon>
        <taxon>Dikarya</taxon>
        <taxon>Basidiomycota</taxon>
        <taxon>Agaricomycotina</taxon>
        <taxon>Agaricomycetes</taxon>
        <taxon>Sebacinales</taxon>
        <taxon>Serendipitaceae</taxon>
        <taxon>Serendipita</taxon>
    </lineage>
</organism>
<dbReference type="InterPro" id="IPR032675">
    <property type="entry name" value="LRR_dom_sf"/>
</dbReference>
<reference evidence="4" key="2">
    <citation type="submission" date="2015-01" db="EMBL/GenBank/DDBJ databases">
        <title>Evolutionary Origins and Diversification of the Mycorrhizal Mutualists.</title>
        <authorList>
            <consortium name="DOE Joint Genome Institute"/>
            <consortium name="Mycorrhizal Genomics Consortium"/>
            <person name="Kohler A."/>
            <person name="Kuo A."/>
            <person name="Nagy L.G."/>
            <person name="Floudas D."/>
            <person name="Copeland A."/>
            <person name="Barry K.W."/>
            <person name="Cichocki N."/>
            <person name="Veneault-Fourrey C."/>
            <person name="LaButti K."/>
            <person name="Lindquist E.A."/>
            <person name="Lipzen A."/>
            <person name="Lundell T."/>
            <person name="Morin E."/>
            <person name="Murat C."/>
            <person name="Riley R."/>
            <person name="Ohm R."/>
            <person name="Sun H."/>
            <person name="Tunlid A."/>
            <person name="Henrissat B."/>
            <person name="Grigoriev I.V."/>
            <person name="Hibbett D.S."/>
            <person name="Martin F."/>
        </authorList>
    </citation>
    <scope>NUCLEOTIDE SEQUENCE [LARGE SCALE GENOMIC DNA]</scope>
    <source>
        <strain evidence="4">MAFF 305830</strain>
    </source>
</reference>
<evidence type="ECO:0000256" key="2">
    <source>
        <dbReference type="SAM" id="MobiDB-lite"/>
    </source>
</evidence>
<name>A0A0C2WA36_SERVB</name>
<dbReference type="Gene3D" id="3.80.10.10">
    <property type="entry name" value="Ribonuclease Inhibitor"/>
    <property type="match status" value="1"/>
</dbReference>
<proteinExistence type="predicted"/>
<dbReference type="Gene3D" id="1.20.1280.50">
    <property type="match status" value="1"/>
</dbReference>
<evidence type="ECO:0000313" key="3">
    <source>
        <dbReference type="EMBL" id="KIM23293.1"/>
    </source>
</evidence>
<dbReference type="EMBL" id="KN824339">
    <property type="protein sequence ID" value="KIM23293.1"/>
    <property type="molecule type" value="Genomic_DNA"/>
</dbReference>